<dbReference type="EMBL" id="CP102453">
    <property type="protein sequence ID" value="UUX33880.1"/>
    <property type="molecule type" value="Genomic_DNA"/>
</dbReference>
<gene>
    <name evidence="8" type="ORF">NRE15_13505</name>
</gene>
<dbReference type="InterPro" id="IPR039420">
    <property type="entry name" value="WalR-like"/>
</dbReference>
<dbReference type="CDD" id="cd06170">
    <property type="entry name" value="LuxR_C_like"/>
    <property type="match status" value="1"/>
</dbReference>
<keyword evidence="9" id="KW-1185">Reference proteome</keyword>
<evidence type="ECO:0000259" key="6">
    <source>
        <dbReference type="PROSITE" id="PS50043"/>
    </source>
</evidence>
<name>A0ABY5P5J1_9LACT</name>
<keyword evidence="3" id="KW-0238">DNA-binding</keyword>
<evidence type="ECO:0000256" key="2">
    <source>
        <dbReference type="ARBA" id="ARBA00023015"/>
    </source>
</evidence>
<dbReference type="PROSITE" id="PS50043">
    <property type="entry name" value="HTH_LUXR_2"/>
    <property type="match status" value="1"/>
</dbReference>
<dbReference type="PANTHER" id="PTHR43214:SF42">
    <property type="entry name" value="TRANSCRIPTIONAL REGULATORY PROTEIN DESR"/>
    <property type="match status" value="1"/>
</dbReference>
<dbReference type="InterPro" id="IPR011006">
    <property type="entry name" value="CheY-like_superfamily"/>
</dbReference>
<dbReference type="Pfam" id="PF00072">
    <property type="entry name" value="Response_reg"/>
    <property type="match status" value="1"/>
</dbReference>
<dbReference type="InterPro" id="IPR001789">
    <property type="entry name" value="Sig_transdc_resp-reg_receiver"/>
</dbReference>
<dbReference type="InterPro" id="IPR016032">
    <property type="entry name" value="Sig_transdc_resp-reg_C-effctor"/>
</dbReference>
<dbReference type="PROSITE" id="PS50110">
    <property type="entry name" value="RESPONSE_REGULATORY"/>
    <property type="match status" value="1"/>
</dbReference>
<accession>A0ABY5P5J1</accession>
<keyword evidence="1 5" id="KW-0597">Phosphoprotein</keyword>
<dbReference type="SMART" id="SM00421">
    <property type="entry name" value="HTH_LUXR"/>
    <property type="match status" value="1"/>
</dbReference>
<evidence type="ECO:0000313" key="8">
    <source>
        <dbReference type="EMBL" id="UUX33880.1"/>
    </source>
</evidence>
<evidence type="ECO:0000256" key="3">
    <source>
        <dbReference type="ARBA" id="ARBA00023125"/>
    </source>
</evidence>
<organism evidence="8 9">
    <name type="scientific">Fundicoccus culcitae</name>
    <dbReference type="NCBI Taxonomy" id="2969821"/>
    <lineage>
        <taxon>Bacteria</taxon>
        <taxon>Bacillati</taxon>
        <taxon>Bacillota</taxon>
        <taxon>Bacilli</taxon>
        <taxon>Lactobacillales</taxon>
        <taxon>Aerococcaceae</taxon>
        <taxon>Fundicoccus</taxon>
    </lineage>
</organism>
<feature type="domain" description="HTH luxR-type" evidence="6">
    <location>
        <begin position="134"/>
        <end position="199"/>
    </location>
</feature>
<evidence type="ECO:0000313" key="9">
    <source>
        <dbReference type="Proteomes" id="UP001315967"/>
    </source>
</evidence>
<dbReference type="Proteomes" id="UP001315967">
    <property type="component" value="Chromosome"/>
</dbReference>
<keyword evidence="2" id="KW-0805">Transcription regulation</keyword>
<feature type="domain" description="Response regulatory" evidence="7">
    <location>
        <begin position="3"/>
        <end position="119"/>
    </location>
</feature>
<dbReference type="PANTHER" id="PTHR43214">
    <property type="entry name" value="TWO-COMPONENT RESPONSE REGULATOR"/>
    <property type="match status" value="1"/>
</dbReference>
<dbReference type="SUPFAM" id="SSF46894">
    <property type="entry name" value="C-terminal effector domain of the bipartite response regulators"/>
    <property type="match status" value="1"/>
</dbReference>
<evidence type="ECO:0000256" key="1">
    <source>
        <dbReference type="ARBA" id="ARBA00022553"/>
    </source>
</evidence>
<keyword evidence="4" id="KW-0804">Transcription</keyword>
<feature type="modified residue" description="4-aspartylphosphate" evidence="5">
    <location>
        <position position="54"/>
    </location>
</feature>
<protein>
    <submittedName>
        <fullName evidence="8">Response regulator transcription factor</fullName>
    </submittedName>
</protein>
<proteinExistence type="predicted"/>
<evidence type="ECO:0000256" key="5">
    <source>
        <dbReference type="PROSITE-ProRule" id="PRU00169"/>
    </source>
</evidence>
<dbReference type="SMART" id="SM00448">
    <property type="entry name" value="REC"/>
    <property type="match status" value="1"/>
</dbReference>
<dbReference type="InterPro" id="IPR000792">
    <property type="entry name" value="Tscrpt_reg_LuxR_C"/>
</dbReference>
<dbReference type="SUPFAM" id="SSF52172">
    <property type="entry name" value="CheY-like"/>
    <property type="match status" value="1"/>
</dbReference>
<dbReference type="Pfam" id="PF00196">
    <property type="entry name" value="GerE"/>
    <property type="match status" value="1"/>
</dbReference>
<dbReference type="RefSeq" id="WP_313793383.1">
    <property type="nucleotide sequence ID" value="NZ_CP102453.1"/>
</dbReference>
<dbReference type="PROSITE" id="PS00622">
    <property type="entry name" value="HTH_LUXR_1"/>
    <property type="match status" value="1"/>
</dbReference>
<evidence type="ECO:0000259" key="7">
    <source>
        <dbReference type="PROSITE" id="PS50110"/>
    </source>
</evidence>
<sequence>MIKICIAEDQEMLNTALTSILNLEDDLEVVGSALDGKTALQQITLHQPHLVILDIEMPEITGLEIAEELRKTHFSGKIIILTTFARQEYFERAVKAEVDGYLLKDNPTERLIQAIHNIFEGDTIYAAELVRHMLRSDLNPLTEREIDVLRKIAEGLTTQGIADNLFLASGTVRNYISSILSKTGAQSRIDAVNIAKGHGWLS</sequence>
<dbReference type="PRINTS" id="PR00038">
    <property type="entry name" value="HTHLUXR"/>
</dbReference>
<reference evidence="8 9" key="1">
    <citation type="submission" date="2022-08" db="EMBL/GenBank/DDBJ databases">
        <title>Aerococcaceae sp. nov isolated from spoiled eye mask.</title>
        <authorList>
            <person name="Zhou G."/>
            <person name="Xie X.-B."/>
            <person name="Shi Q.-S."/>
            <person name="Wang Y.-S."/>
            <person name="Wen X."/>
            <person name="Peng H."/>
            <person name="Yang X.-J."/>
            <person name="Tao H.-B."/>
            <person name="Huang X.-M."/>
        </authorList>
    </citation>
    <scope>NUCLEOTIDE SEQUENCE [LARGE SCALE GENOMIC DNA]</scope>
    <source>
        <strain evidence="9">DM20194951</strain>
    </source>
</reference>
<evidence type="ECO:0000256" key="4">
    <source>
        <dbReference type="ARBA" id="ARBA00023163"/>
    </source>
</evidence>
<dbReference type="Gene3D" id="3.40.50.2300">
    <property type="match status" value="1"/>
</dbReference>